<dbReference type="GO" id="GO:0006890">
    <property type="term" value="P:retrograde vesicle-mediated transport, Golgi to endoplasmic reticulum"/>
    <property type="evidence" value="ECO:0007669"/>
    <property type="project" value="TreeGrafter"/>
</dbReference>
<proteinExistence type="predicted"/>
<evidence type="ECO:0000256" key="2">
    <source>
        <dbReference type="ARBA" id="ARBA00022989"/>
    </source>
</evidence>
<dbReference type="Proteomes" id="UP000226192">
    <property type="component" value="Unassembled WGS sequence"/>
</dbReference>
<sequence>MAEGATGSSSPAEQARLRKERREAKIKAGGSARLSKITGMGERVVGDSSDATATPMAKTAAVAADPEEVDISQHYYAPRTTQRRDETPLGPQPSEAELRKMMLGLDNQSSTLGPGGAPAEQDALAQMMSQMMGGSGLGPGASPFAGMPSPMMQAQQQPGPDAYTTLFRLVHAIVGLGLGLYVIMVTPFTGTRLEREREALAATSSLGYASELEHHRRFFFWLFASAETILLSTRFLLDKGRAPPPGMLWTLLAYLPEPWKGYLGVGLRYGQIFTTVRTDILACMFVMGVCAWCRS</sequence>
<evidence type="ECO:0000256" key="5">
    <source>
        <dbReference type="SAM" id="Phobius"/>
    </source>
</evidence>
<dbReference type="PANTHER" id="PTHR28263">
    <property type="entry name" value="GOLGI TO ER TRAFFIC PROTEIN 2"/>
    <property type="match status" value="1"/>
</dbReference>
<dbReference type="Pfam" id="PF08690">
    <property type="entry name" value="GET2"/>
    <property type="match status" value="1"/>
</dbReference>
<feature type="transmembrane region" description="Helical" evidence="5">
    <location>
        <begin position="166"/>
        <end position="184"/>
    </location>
</feature>
<feature type="region of interest" description="Disordered" evidence="4">
    <location>
        <begin position="1"/>
        <end position="66"/>
    </location>
</feature>
<gene>
    <name evidence="6" type="ORF">CDD81_3287</name>
</gene>
<dbReference type="EMBL" id="NJET01000021">
    <property type="protein sequence ID" value="PHH65156.1"/>
    <property type="molecule type" value="Genomic_DNA"/>
</dbReference>
<name>A0A2C5YBS0_9HYPO</name>
<evidence type="ECO:0000256" key="4">
    <source>
        <dbReference type="SAM" id="MobiDB-lite"/>
    </source>
</evidence>
<dbReference type="PANTHER" id="PTHR28263:SF1">
    <property type="entry name" value="GOLGI TO ER TRAFFIC PROTEIN 2"/>
    <property type="match status" value="1"/>
</dbReference>
<keyword evidence="1 5" id="KW-0812">Transmembrane</keyword>
<dbReference type="STRING" id="1399860.A0A2C5YBS0"/>
<feature type="compositionally biased region" description="Low complexity" evidence="4">
    <location>
        <begin position="51"/>
        <end position="64"/>
    </location>
</feature>
<feature type="compositionally biased region" description="Basic and acidic residues" evidence="4">
    <location>
        <begin position="15"/>
        <end position="26"/>
    </location>
</feature>
<dbReference type="AlphaFoldDB" id="A0A2C5YBS0"/>
<comment type="caution">
    <text evidence="6">The sequence shown here is derived from an EMBL/GenBank/DDBJ whole genome shotgun (WGS) entry which is preliminary data.</text>
</comment>
<keyword evidence="2 5" id="KW-1133">Transmembrane helix</keyword>
<dbReference type="InterPro" id="IPR028143">
    <property type="entry name" value="Get2/sif1"/>
</dbReference>
<protein>
    <recommendedName>
        <fullName evidence="8">GET complex subunit GET2</fullName>
    </recommendedName>
</protein>
<feature type="transmembrane region" description="Helical" evidence="5">
    <location>
        <begin position="218"/>
        <end position="237"/>
    </location>
</feature>
<evidence type="ECO:0000313" key="7">
    <source>
        <dbReference type="Proteomes" id="UP000226192"/>
    </source>
</evidence>
<evidence type="ECO:0000256" key="1">
    <source>
        <dbReference type="ARBA" id="ARBA00022692"/>
    </source>
</evidence>
<feature type="compositionally biased region" description="Polar residues" evidence="4">
    <location>
        <begin position="1"/>
        <end position="12"/>
    </location>
</feature>
<keyword evidence="7" id="KW-1185">Reference proteome</keyword>
<reference evidence="6 7" key="1">
    <citation type="submission" date="2017-06" db="EMBL/GenBank/DDBJ databases">
        <title>Ant-infecting Ophiocordyceps genomes reveal a high diversity of potential behavioral manipulation genes and a possible major role for enterotoxins.</title>
        <authorList>
            <person name="De Bekker C."/>
            <person name="Evans H.C."/>
            <person name="Brachmann A."/>
            <person name="Hughes D.P."/>
        </authorList>
    </citation>
    <scope>NUCLEOTIDE SEQUENCE [LARGE SCALE GENOMIC DNA]</scope>
    <source>
        <strain evidence="6 7">Map64</strain>
    </source>
</reference>
<keyword evidence="3 5" id="KW-0472">Membrane</keyword>
<evidence type="ECO:0008006" key="8">
    <source>
        <dbReference type="Google" id="ProtNLM"/>
    </source>
</evidence>
<organism evidence="6 7">
    <name type="scientific">Ophiocordyceps australis</name>
    <dbReference type="NCBI Taxonomy" id="1399860"/>
    <lineage>
        <taxon>Eukaryota</taxon>
        <taxon>Fungi</taxon>
        <taxon>Dikarya</taxon>
        <taxon>Ascomycota</taxon>
        <taxon>Pezizomycotina</taxon>
        <taxon>Sordariomycetes</taxon>
        <taxon>Hypocreomycetidae</taxon>
        <taxon>Hypocreales</taxon>
        <taxon>Ophiocordycipitaceae</taxon>
        <taxon>Ophiocordyceps</taxon>
    </lineage>
</organism>
<accession>A0A2C5YBS0</accession>
<dbReference type="OrthoDB" id="5393181at2759"/>
<evidence type="ECO:0000256" key="3">
    <source>
        <dbReference type="ARBA" id="ARBA00023136"/>
    </source>
</evidence>
<evidence type="ECO:0000313" key="6">
    <source>
        <dbReference type="EMBL" id="PHH65156.1"/>
    </source>
</evidence>